<reference evidence="7 8" key="1">
    <citation type="journal article" date="2010" name="Nature">
        <title>Genome sequencing and analysis of the model grass Brachypodium distachyon.</title>
        <authorList>
            <consortium name="International Brachypodium Initiative"/>
        </authorList>
    </citation>
    <scope>NUCLEOTIDE SEQUENCE [LARGE SCALE GENOMIC DNA]</scope>
    <source>
        <strain evidence="7 8">Bd21</strain>
    </source>
</reference>
<dbReference type="PANTHER" id="PTHR10426:SF114">
    <property type="entry name" value="STRICTOSIDINE SYNTHASE CONSERVED REGION DOMAIN-CONTAINING PROTEIN"/>
    <property type="match status" value="1"/>
</dbReference>
<keyword evidence="5" id="KW-0732">Signal</keyword>
<evidence type="ECO:0000313" key="7">
    <source>
        <dbReference type="EMBL" id="PNT76915.1"/>
    </source>
</evidence>
<keyword evidence="9" id="KW-1185">Reference proteome</keyword>
<dbReference type="PANTHER" id="PTHR10426">
    <property type="entry name" value="STRICTOSIDINE SYNTHASE-RELATED"/>
    <property type="match status" value="1"/>
</dbReference>
<reference evidence="7" key="2">
    <citation type="submission" date="2017-06" db="EMBL/GenBank/DDBJ databases">
        <title>WGS assembly of Brachypodium distachyon.</title>
        <authorList>
            <consortium name="The International Brachypodium Initiative"/>
            <person name="Lucas S."/>
            <person name="Harmon-Smith M."/>
            <person name="Lail K."/>
            <person name="Tice H."/>
            <person name="Grimwood J."/>
            <person name="Bruce D."/>
            <person name="Barry K."/>
            <person name="Shu S."/>
            <person name="Lindquist E."/>
            <person name="Wang M."/>
            <person name="Pitluck S."/>
            <person name="Vogel J.P."/>
            <person name="Garvin D.F."/>
            <person name="Mockler T.C."/>
            <person name="Schmutz J."/>
            <person name="Rokhsar D."/>
            <person name="Bevan M.W."/>
        </authorList>
    </citation>
    <scope>NUCLEOTIDE SEQUENCE</scope>
    <source>
        <strain evidence="7">Bd21</strain>
    </source>
</reference>
<sequence length="306" mass="33608">MSRLAKATISLVILVMLFMPGAMAASVASFDATPNTYSSLGPDSVAFDSEGHGPYSGVSDGRVLKWNGDKQRDVHRVQASPGDRYGRPLGLQFHHKSENLYIADAYKGLMRVGPAGGEATVLVNQVDGAPLCFTNGVDVDQITGQVYLTDSSTKGDSTGRLMRYDPHTNDVTMLQSGITYPNGVSISHDRTHLVVASTAPCKLLRHRMKGPNAGKTEPFADLPGYRDNVRQDKRGGYWVALHREKNELPFEFGSHLLVVRVGPNRKIIEEMKGLKSVRPTEIMERGNGKYYMRSVELPYVGVVTRK</sequence>
<comment type="similarity">
    <text evidence="2">Belongs to the strictosidine synthase family.</text>
</comment>
<organism evidence="7">
    <name type="scientific">Brachypodium distachyon</name>
    <name type="common">Purple false brome</name>
    <name type="synonym">Trachynia distachya</name>
    <dbReference type="NCBI Taxonomy" id="15368"/>
    <lineage>
        <taxon>Eukaryota</taxon>
        <taxon>Viridiplantae</taxon>
        <taxon>Streptophyta</taxon>
        <taxon>Embryophyta</taxon>
        <taxon>Tracheophyta</taxon>
        <taxon>Spermatophyta</taxon>
        <taxon>Magnoliopsida</taxon>
        <taxon>Liliopsida</taxon>
        <taxon>Poales</taxon>
        <taxon>Poaceae</taxon>
        <taxon>BOP clade</taxon>
        <taxon>Pooideae</taxon>
        <taxon>Stipodae</taxon>
        <taxon>Brachypodieae</taxon>
        <taxon>Brachypodium</taxon>
    </lineage>
</organism>
<evidence type="ECO:0000256" key="5">
    <source>
        <dbReference type="SAM" id="SignalP"/>
    </source>
</evidence>
<dbReference type="OrthoDB" id="1908448at2759"/>
<dbReference type="Pfam" id="PF03088">
    <property type="entry name" value="Str_synth"/>
    <property type="match status" value="1"/>
</dbReference>
<evidence type="ECO:0000313" key="9">
    <source>
        <dbReference type="Proteomes" id="UP000008810"/>
    </source>
</evidence>
<evidence type="ECO:0000256" key="4">
    <source>
        <dbReference type="ARBA" id="ARBA00023180"/>
    </source>
</evidence>
<comment type="subcellular location">
    <subcellularLocation>
        <location evidence="1">Vacuole</location>
    </subcellularLocation>
</comment>
<protein>
    <recommendedName>
        <fullName evidence="6">Strictosidine synthase conserved region domain-containing protein</fullName>
    </recommendedName>
</protein>
<accession>A0A2K2DRK8</accession>
<evidence type="ECO:0000256" key="2">
    <source>
        <dbReference type="ARBA" id="ARBA00009191"/>
    </source>
</evidence>
<dbReference type="Gramene" id="PNT76915">
    <property type="protein sequence ID" value="PNT76915"/>
    <property type="gene ID" value="BRADI_1g55514v3"/>
</dbReference>
<proteinExistence type="inferred from homology"/>
<dbReference type="Proteomes" id="UP000008810">
    <property type="component" value="Chromosome 1"/>
</dbReference>
<evidence type="ECO:0000256" key="3">
    <source>
        <dbReference type="ARBA" id="ARBA00022554"/>
    </source>
</evidence>
<dbReference type="InterPro" id="IPR018119">
    <property type="entry name" value="Strictosidine_synth_cons-reg"/>
</dbReference>
<dbReference type="Gene3D" id="2.120.10.30">
    <property type="entry name" value="TolB, C-terminal domain"/>
    <property type="match status" value="1"/>
</dbReference>
<dbReference type="GO" id="GO:0005773">
    <property type="term" value="C:vacuole"/>
    <property type="evidence" value="ECO:0007669"/>
    <property type="project" value="UniProtKB-SubCell"/>
</dbReference>
<dbReference type="InParanoid" id="A0A2K2DRK8"/>
<feature type="signal peptide" evidence="5">
    <location>
        <begin position="1"/>
        <end position="24"/>
    </location>
</feature>
<feature type="domain" description="Strictosidine synthase conserved region" evidence="6">
    <location>
        <begin position="135"/>
        <end position="210"/>
    </location>
</feature>
<keyword evidence="4" id="KW-0325">Glycoprotein</keyword>
<dbReference type="SUPFAM" id="SSF63829">
    <property type="entry name" value="Calcium-dependent phosphotriesterase"/>
    <property type="match status" value="1"/>
</dbReference>
<dbReference type="EMBL" id="CM000880">
    <property type="protein sequence ID" value="PNT76915.1"/>
    <property type="molecule type" value="Genomic_DNA"/>
</dbReference>
<gene>
    <name evidence="7" type="ORF">BRADI_1g55514v3</name>
</gene>
<evidence type="ECO:0000256" key="1">
    <source>
        <dbReference type="ARBA" id="ARBA00004116"/>
    </source>
</evidence>
<name>A0A2K2DRK8_BRADI</name>
<dbReference type="EnsemblPlants" id="PNT76915">
    <property type="protein sequence ID" value="PNT76915"/>
    <property type="gene ID" value="BRADI_1g55514v3"/>
</dbReference>
<dbReference type="InterPro" id="IPR011042">
    <property type="entry name" value="6-blade_b-propeller_TolB-like"/>
</dbReference>
<dbReference type="AlphaFoldDB" id="A0A2K2DRK8"/>
<keyword evidence="3" id="KW-0926">Vacuole</keyword>
<dbReference type="GO" id="GO:0016787">
    <property type="term" value="F:hydrolase activity"/>
    <property type="evidence" value="ECO:0000318"/>
    <property type="project" value="GO_Central"/>
</dbReference>
<evidence type="ECO:0000313" key="8">
    <source>
        <dbReference type="EnsemblPlants" id="PNT76915"/>
    </source>
</evidence>
<feature type="chain" id="PRO_5033311846" description="Strictosidine synthase conserved region domain-containing protein" evidence="5">
    <location>
        <begin position="25"/>
        <end position="306"/>
    </location>
</feature>
<reference evidence="8" key="3">
    <citation type="submission" date="2018-08" db="UniProtKB">
        <authorList>
            <consortium name="EnsemblPlants"/>
        </authorList>
    </citation>
    <scope>IDENTIFICATION</scope>
    <source>
        <strain evidence="8">cv. Bd21</strain>
    </source>
</reference>
<dbReference type="STRING" id="15368.A0A2K2DRK8"/>
<evidence type="ECO:0000259" key="6">
    <source>
        <dbReference type="Pfam" id="PF03088"/>
    </source>
</evidence>